<reference evidence="4 5" key="1">
    <citation type="journal article" date="2007" name="Arch. Virol.">
        <title>Analysis of the entire genomes of fifteen torque teno midi virus variants classifiable into a third group of genus Anellovirus.</title>
        <authorList>
            <person name="Ninomiya M."/>
            <person name="Takahashi M."/>
            <person name="Shimosegawa T."/>
            <person name="Okamoto H."/>
        </authorList>
    </citation>
    <scope>NUCLEOTIDE SEQUENCE [LARGE SCALE GENOMIC DNA]</scope>
    <source>
        <strain evidence="4">MDJHem3-1</strain>
    </source>
</reference>
<keyword evidence="5" id="KW-1185">Reference proteome</keyword>
<name>A7VLV8_9VIRU</name>
<dbReference type="Pfam" id="PF05501">
    <property type="entry name" value="DUF755"/>
    <property type="match status" value="1"/>
</dbReference>
<dbReference type="InterPro" id="IPR008474">
    <property type="entry name" value="DUF755"/>
</dbReference>
<feature type="compositionally biased region" description="Basic residues" evidence="1">
    <location>
        <begin position="206"/>
        <end position="245"/>
    </location>
</feature>
<dbReference type="GeneID" id="37616676"/>
<dbReference type="EMBL" id="AB303553">
    <property type="protein sequence ID" value="BAF76079.1"/>
    <property type="molecule type" value="Genomic_DNA"/>
</dbReference>
<organism evidence="4 5">
    <name type="scientific">Torque teno midi virus 6</name>
    <dbReference type="NCBI Taxonomy" id="2065047"/>
    <lineage>
        <taxon>Viruses</taxon>
        <taxon>Monodnaviria</taxon>
        <taxon>Shotokuvirae</taxon>
        <taxon>Commensaviricota</taxon>
        <taxon>Cardeaviricetes</taxon>
        <taxon>Sanitavirales</taxon>
        <taxon>Anelloviridae</taxon>
        <taxon>Gammatorquevirus</taxon>
        <taxon>Gammatorquevirus homidi6</taxon>
    </lineage>
</organism>
<proteinExistence type="predicted"/>
<feature type="domain" description="Hepatitis TT virus Orf2/Gyrovirus Vp2 N-terminal" evidence="2">
    <location>
        <begin position="19"/>
        <end position="68"/>
    </location>
</feature>
<sequence length="266" mass="30031">MQNISAEDFYKETHFNQVTKHQLWMSIVTDAHDSVCNCWHPFAHMLANIFPPGHKDRNLTINQILERDLKETWPSGGDADASHGLVAGEDTGGEQIINPEEKEEEYIEDEEITELLKAADVAATSGEATTHQNKKQKILKKRTSILCPINNRKQYQLQTLFQKSMTQSLDPGTTEGVALQEQLLKECRKTSNLMNLYQQIQQAAPQRKRKNTYPHSKTRKKKTKRSRNVSSHSAKKIHGKSHHKTPTSSSSYSSSTSSSSPSSRTS</sequence>
<evidence type="ECO:0008006" key="6">
    <source>
        <dbReference type="Google" id="ProtNLM"/>
    </source>
</evidence>
<dbReference type="InterPro" id="IPR004118">
    <property type="entry name" value="HEV_TT_vir_Orf2/Gyrovir_Vp2_N"/>
</dbReference>
<dbReference type="RefSeq" id="YP_009505760.1">
    <property type="nucleotide sequence ID" value="NC_038353.1"/>
</dbReference>
<feature type="domain" description="DUF755" evidence="3">
    <location>
        <begin position="141"/>
        <end position="263"/>
    </location>
</feature>
<evidence type="ECO:0000313" key="4">
    <source>
        <dbReference type="EMBL" id="BAF76079.1"/>
    </source>
</evidence>
<evidence type="ECO:0000313" key="5">
    <source>
        <dbReference type="Proteomes" id="UP000162179"/>
    </source>
</evidence>
<accession>A7VLV8</accession>
<protein>
    <recommendedName>
        <fullName evidence="6">Capsid protein</fullName>
    </recommendedName>
</protein>
<feature type="region of interest" description="Disordered" evidence="1">
    <location>
        <begin position="201"/>
        <end position="266"/>
    </location>
</feature>
<evidence type="ECO:0000256" key="1">
    <source>
        <dbReference type="SAM" id="MobiDB-lite"/>
    </source>
</evidence>
<evidence type="ECO:0000259" key="2">
    <source>
        <dbReference type="Pfam" id="PF02957"/>
    </source>
</evidence>
<dbReference type="Proteomes" id="UP000162179">
    <property type="component" value="Segment"/>
</dbReference>
<dbReference type="KEGG" id="vg:37616676"/>
<feature type="compositionally biased region" description="Low complexity" evidence="1">
    <location>
        <begin position="246"/>
        <end position="266"/>
    </location>
</feature>
<dbReference type="Pfam" id="PF02957">
    <property type="entry name" value="TT_ORF2-like"/>
    <property type="match status" value="1"/>
</dbReference>
<evidence type="ECO:0000259" key="3">
    <source>
        <dbReference type="Pfam" id="PF05501"/>
    </source>
</evidence>